<comment type="caution">
    <text evidence="1">The sequence shown here is derived from an EMBL/GenBank/DDBJ whole genome shotgun (WGS) entry which is preliminary data.</text>
</comment>
<keyword evidence="2" id="KW-1185">Reference proteome</keyword>
<dbReference type="AlphaFoldDB" id="A0AAD3DYL1"/>
<dbReference type="EMBL" id="BMAR01000022">
    <property type="protein sequence ID" value="GFR48151.1"/>
    <property type="molecule type" value="Genomic_DNA"/>
</dbReference>
<proteinExistence type="predicted"/>
<protein>
    <submittedName>
        <fullName evidence="1">Uncharacterized protein</fullName>
    </submittedName>
</protein>
<reference evidence="1 2" key="1">
    <citation type="journal article" date="2021" name="Sci. Rep.">
        <title>Genome sequencing of the multicellular alga Astrephomene provides insights into convergent evolution of germ-soma differentiation.</title>
        <authorList>
            <person name="Yamashita S."/>
            <person name="Yamamoto K."/>
            <person name="Matsuzaki R."/>
            <person name="Suzuki S."/>
            <person name="Yamaguchi H."/>
            <person name="Hirooka S."/>
            <person name="Minakuchi Y."/>
            <person name="Miyagishima S."/>
            <person name="Kawachi M."/>
            <person name="Toyoda A."/>
            <person name="Nozaki H."/>
        </authorList>
    </citation>
    <scope>NUCLEOTIDE SEQUENCE [LARGE SCALE GENOMIC DNA]</scope>
    <source>
        <strain evidence="1 2">NIES-4017</strain>
    </source>
</reference>
<evidence type="ECO:0000313" key="2">
    <source>
        <dbReference type="Proteomes" id="UP001054857"/>
    </source>
</evidence>
<dbReference type="Proteomes" id="UP001054857">
    <property type="component" value="Unassembled WGS sequence"/>
</dbReference>
<gene>
    <name evidence="1" type="ORF">Agub_g9984</name>
</gene>
<name>A0AAD3DYL1_9CHLO</name>
<sequence>RPSEAAPALACIGAILQHPAGLSGRQQQRPGQDAQQVCADMGRGCDAASVSVLLDLLARAAADGSSSGSPRTHEPAPGVLELLPLCLHSPDTRASVLRHSSGLRVVLVQAAQSDARAAAVLKRLGGDDQLKTAVARQLSQALTIDAICSNDRHVASLA</sequence>
<feature type="non-terminal residue" evidence="1">
    <location>
        <position position="158"/>
    </location>
</feature>
<feature type="non-terminal residue" evidence="1">
    <location>
        <position position="1"/>
    </location>
</feature>
<evidence type="ECO:0000313" key="1">
    <source>
        <dbReference type="EMBL" id="GFR48151.1"/>
    </source>
</evidence>
<accession>A0AAD3DYL1</accession>
<organism evidence="1 2">
    <name type="scientific">Astrephomene gubernaculifera</name>
    <dbReference type="NCBI Taxonomy" id="47775"/>
    <lineage>
        <taxon>Eukaryota</taxon>
        <taxon>Viridiplantae</taxon>
        <taxon>Chlorophyta</taxon>
        <taxon>core chlorophytes</taxon>
        <taxon>Chlorophyceae</taxon>
        <taxon>CS clade</taxon>
        <taxon>Chlamydomonadales</taxon>
        <taxon>Astrephomenaceae</taxon>
        <taxon>Astrephomene</taxon>
    </lineage>
</organism>